<dbReference type="InterPro" id="IPR019734">
    <property type="entry name" value="TPR_rpt"/>
</dbReference>
<reference evidence="2 3" key="2">
    <citation type="journal article" date="2010" name="Stand. Genomic Sci.">
        <title>Complete genome sequence of Kribbella flavida type strain (IFO 14399).</title>
        <authorList>
            <person name="Pukall R."/>
            <person name="Lapidus A."/>
            <person name="Glavina Del Rio T."/>
            <person name="Copeland A."/>
            <person name="Tice H."/>
            <person name="Cheng J.-F."/>
            <person name="Lucas S."/>
            <person name="Chen F."/>
            <person name="Nolan M."/>
            <person name="LaButti K."/>
            <person name="Pati A."/>
            <person name="Ivanova N."/>
            <person name="Mavrommatis K."/>
            <person name="Mikhailova N."/>
            <person name="Pitluck S."/>
            <person name="Bruce D."/>
            <person name="Goodwin L."/>
            <person name="Land M."/>
            <person name="Hauser L."/>
            <person name="Chang Y.-J."/>
            <person name="Jeffries C.D."/>
            <person name="Chen A."/>
            <person name="Palaniappan K."/>
            <person name="Chain P."/>
            <person name="Rohde M."/>
            <person name="Goeker M."/>
            <person name="Bristow J."/>
            <person name="Eisen J.A."/>
            <person name="Markowitz V."/>
            <person name="Hugenholtz P."/>
            <person name="Kyrpides N.C."/>
            <person name="Klenk H.-P."/>
            <person name="Brettin T."/>
        </authorList>
    </citation>
    <scope>NUCLEOTIDE SEQUENCE [LARGE SCALE GENOMIC DNA]</scope>
    <source>
        <strain evidence="3">DSM 17836 / JCM 10339 / NBRC 14399</strain>
    </source>
</reference>
<dbReference type="InterPro" id="IPR024983">
    <property type="entry name" value="CHAT_dom"/>
</dbReference>
<keyword evidence="3" id="KW-1185">Reference proteome</keyword>
<evidence type="ECO:0000313" key="3">
    <source>
        <dbReference type="Proteomes" id="UP000007967"/>
    </source>
</evidence>
<feature type="domain" description="CHAT" evidence="1">
    <location>
        <begin position="619"/>
        <end position="845"/>
    </location>
</feature>
<reference evidence="3" key="1">
    <citation type="submission" date="2009-09" db="EMBL/GenBank/DDBJ databases">
        <title>The complete genome of Kribbella flavida DSM 17836.</title>
        <authorList>
            <consortium name="US DOE Joint Genome Institute (JGI-PGF)"/>
            <person name="Lucas S."/>
            <person name="Copeland A."/>
            <person name="Lapidus A."/>
            <person name="Glavina del Rio T."/>
            <person name="Dalin E."/>
            <person name="Tice H."/>
            <person name="Bruce D."/>
            <person name="Goodwin L."/>
            <person name="Pitluck S."/>
            <person name="Kyrpides N."/>
            <person name="Mavromatis K."/>
            <person name="Ivanova N."/>
            <person name="Saunders E."/>
            <person name="Brettin T."/>
            <person name="Detter J.C."/>
            <person name="Han C."/>
            <person name="Larimer F."/>
            <person name="Land M."/>
            <person name="Hauser L."/>
            <person name="Markowitz V."/>
            <person name="Cheng J.-F."/>
            <person name="Hugenholtz P."/>
            <person name="Woyke T."/>
            <person name="Wu D."/>
            <person name="Pukall R."/>
            <person name="Klenk H.-P."/>
            <person name="Eisen J.A."/>
        </authorList>
    </citation>
    <scope>NUCLEOTIDE SEQUENCE [LARGE SCALE GENOMIC DNA]</scope>
    <source>
        <strain evidence="3">DSM 17836 / JCM 10339 / NBRC 14399</strain>
    </source>
</reference>
<dbReference type="InterPro" id="IPR011990">
    <property type="entry name" value="TPR-like_helical_dom_sf"/>
</dbReference>
<dbReference type="KEGG" id="kfl:Kfla_4186"/>
<dbReference type="HOGENOM" id="CLU_009955_0_0_11"/>
<dbReference type="Gene3D" id="1.25.40.10">
    <property type="entry name" value="Tetratricopeptide repeat domain"/>
    <property type="match status" value="2"/>
</dbReference>
<organism evidence="2 3">
    <name type="scientific">Kribbella flavida (strain DSM 17836 / JCM 10339 / NBRC 14399)</name>
    <dbReference type="NCBI Taxonomy" id="479435"/>
    <lineage>
        <taxon>Bacteria</taxon>
        <taxon>Bacillati</taxon>
        <taxon>Actinomycetota</taxon>
        <taxon>Actinomycetes</taxon>
        <taxon>Propionibacteriales</taxon>
        <taxon>Kribbellaceae</taxon>
        <taxon>Kribbella</taxon>
    </lineage>
</organism>
<dbReference type="Pfam" id="PF12770">
    <property type="entry name" value="CHAT"/>
    <property type="match status" value="1"/>
</dbReference>
<dbReference type="STRING" id="479435.Kfla_4186"/>
<accession>D2PTU7</accession>
<sequence length="858" mass="91105">MAEHRVDDVTSLLGLAVSSPDRALAEAGRVMAGCTDPWALSVARQARGLVLRDRGRTDLAVPELRRALRYAARATDPDREADVRATLGAALTMAGRTTDGLDQLGRAIAGARDPAIRAKVLMRRGYVLTVILARHREAARDLNRALTGVRRAGDPVWEARTLNLLGIAELARGRLATAEDLVTRAEAIFVREHQRLESVQTLHNRGVIAYCRGDLPTALALYDQAAQRYAECGVSPAELADDRCAALLTAGLVSDAIELADITLDQAPLQQTSRAELLLTLATVELAGGHADTALVRAREARGLFRRQRRDAWALRAELVELRAQQQTGRITRGLVAAATEVARRLEAEHAREASLAWLLAGRVATELGLGNASALLGAAASYRHHPAGLVSTSGWLARAIDRDARGESRGVLAACRRGLDALDEYRTTLGSSELRALATIHGEELAALGLRHAVHSSPRTLLRWAERWRANTQPQPTVAPARERETADVLAALRASDRRLSAAHAAGEPTRDLERARLELEQQVRRTGHRLAGSRVAPDRFAVDRLVAAVGDGSFIELVEAGGRLQALVIAAGIVRRFELGTVDDAERAVDLARFALRQAARGRPVALEPVGDQLGTAVLGEALRACPDGPLVISPTSRLHAAPWGLVPALADVPLTVTPSAAAWLRSRSAPRGAGRRVLILGPDLKSGAAEVEVLAARDPDAVVLRDGAAVVDACLAALDGAGIAHVAAHGRFRQDSPMFSALEVDDGPLTVHDLQRLHRAPRRLVLSACESGVMSPVGTSELLGFAAAMLSLGSVGIVCSVVPVNDQATVPLMVEMHAGLEEADELGVAMLRARRAGRGDPALTAAAAAFLAIGA</sequence>
<dbReference type="AlphaFoldDB" id="D2PTU7"/>
<name>D2PTU7_KRIFD</name>
<dbReference type="SUPFAM" id="SSF48452">
    <property type="entry name" value="TPR-like"/>
    <property type="match status" value="2"/>
</dbReference>
<proteinExistence type="predicted"/>
<dbReference type="RefSeq" id="WP_012921784.1">
    <property type="nucleotide sequence ID" value="NC_013729.1"/>
</dbReference>
<dbReference type="SMART" id="SM00028">
    <property type="entry name" value="TPR"/>
    <property type="match status" value="3"/>
</dbReference>
<dbReference type="eggNOG" id="COG4995">
    <property type="taxonomic scope" value="Bacteria"/>
</dbReference>
<dbReference type="EMBL" id="CP001736">
    <property type="protein sequence ID" value="ADB33230.1"/>
    <property type="molecule type" value="Genomic_DNA"/>
</dbReference>
<dbReference type="Pfam" id="PF13424">
    <property type="entry name" value="TPR_12"/>
    <property type="match status" value="1"/>
</dbReference>
<gene>
    <name evidence="2" type="ordered locus">Kfla_4186</name>
</gene>
<dbReference type="Proteomes" id="UP000007967">
    <property type="component" value="Chromosome"/>
</dbReference>
<evidence type="ECO:0000313" key="2">
    <source>
        <dbReference type="EMBL" id="ADB33230.1"/>
    </source>
</evidence>
<dbReference type="eggNOG" id="COG0457">
    <property type="taxonomic scope" value="Bacteria"/>
</dbReference>
<protein>
    <submittedName>
        <fullName evidence="2">Tetratricopeptide TPR_4</fullName>
    </submittedName>
</protein>
<dbReference type="OrthoDB" id="9761935at2"/>
<evidence type="ECO:0000259" key="1">
    <source>
        <dbReference type="Pfam" id="PF12770"/>
    </source>
</evidence>